<dbReference type="InterPro" id="IPR002586">
    <property type="entry name" value="CobQ/CobB/MinD/ParA_Nub-bd_dom"/>
</dbReference>
<dbReference type="InterPro" id="IPR050445">
    <property type="entry name" value="Bact_polysacc_biosynth/exp"/>
</dbReference>
<dbReference type="SUPFAM" id="SSF52540">
    <property type="entry name" value="P-loop containing nucleoside triphosphate hydrolases"/>
    <property type="match status" value="1"/>
</dbReference>
<feature type="region of interest" description="Disordered" evidence="6">
    <location>
        <begin position="311"/>
        <end position="334"/>
    </location>
</feature>
<dbReference type="InterPro" id="IPR003856">
    <property type="entry name" value="LPS_length_determ_N"/>
</dbReference>
<organism evidence="10 11">
    <name type="scientific">Jiella flava</name>
    <dbReference type="NCBI Taxonomy" id="2816857"/>
    <lineage>
        <taxon>Bacteria</taxon>
        <taxon>Pseudomonadati</taxon>
        <taxon>Pseudomonadota</taxon>
        <taxon>Alphaproteobacteria</taxon>
        <taxon>Hyphomicrobiales</taxon>
        <taxon>Aurantimonadaceae</taxon>
        <taxon>Jiella</taxon>
    </lineage>
</organism>
<dbReference type="Proteomes" id="UP000664122">
    <property type="component" value="Unassembled WGS sequence"/>
</dbReference>
<evidence type="ECO:0000256" key="3">
    <source>
        <dbReference type="ARBA" id="ARBA00022692"/>
    </source>
</evidence>
<dbReference type="RefSeq" id="WP_207257831.1">
    <property type="nucleotide sequence ID" value="NZ_JAFMPP010000008.1"/>
</dbReference>
<gene>
    <name evidence="10" type="ORF">J1C48_10680</name>
</gene>
<evidence type="ECO:0000256" key="2">
    <source>
        <dbReference type="ARBA" id="ARBA00022475"/>
    </source>
</evidence>
<accession>A0A939FWZ1</accession>
<evidence type="ECO:0000256" key="1">
    <source>
        <dbReference type="ARBA" id="ARBA00004651"/>
    </source>
</evidence>
<dbReference type="Gene3D" id="3.40.50.300">
    <property type="entry name" value="P-loop containing nucleotide triphosphate hydrolases"/>
    <property type="match status" value="1"/>
</dbReference>
<feature type="domain" description="CobQ/CobB/MinD/ParA nucleotide binding" evidence="8">
    <location>
        <begin position="581"/>
        <end position="681"/>
    </location>
</feature>
<evidence type="ECO:0000259" key="9">
    <source>
        <dbReference type="Pfam" id="PF02706"/>
    </source>
</evidence>
<keyword evidence="11" id="KW-1185">Reference proteome</keyword>
<reference evidence="10" key="1">
    <citation type="submission" date="2021-03" db="EMBL/GenBank/DDBJ databases">
        <title>Whole genome sequence of Jiella sp. CQZ9-1.</title>
        <authorList>
            <person name="Tuo L."/>
        </authorList>
    </citation>
    <scope>NUCLEOTIDE SEQUENCE</scope>
    <source>
        <strain evidence="10">CQZ9-1</strain>
    </source>
</reference>
<dbReference type="Pfam" id="PF01656">
    <property type="entry name" value="CbiA"/>
    <property type="match status" value="1"/>
</dbReference>
<evidence type="ECO:0000313" key="10">
    <source>
        <dbReference type="EMBL" id="MBO0663042.1"/>
    </source>
</evidence>
<comment type="subcellular location">
    <subcellularLocation>
        <location evidence="1">Cell membrane</location>
        <topology evidence="1">Multi-pass membrane protein</topology>
    </subcellularLocation>
</comment>
<keyword evidence="2" id="KW-1003">Cell membrane</keyword>
<name>A0A939FWZ1_9HYPH</name>
<protein>
    <submittedName>
        <fullName evidence="10">Uncharacterized protein</fullName>
    </submittedName>
</protein>
<feature type="transmembrane region" description="Helical" evidence="7">
    <location>
        <begin position="47"/>
        <end position="67"/>
    </location>
</feature>
<dbReference type="InterPro" id="IPR027417">
    <property type="entry name" value="P-loop_NTPase"/>
</dbReference>
<keyword evidence="5 7" id="KW-0472">Membrane</keyword>
<dbReference type="PANTHER" id="PTHR32309:SF31">
    <property type="entry name" value="CAPSULAR EXOPOLYSACCHARIDE FAMILY"/>
    <property type="match status" value="1"/>
</dbReference>
<evidence type="ECO:0000256" key="7">
    <source>
        <dbReference type="SAM" id="Phobius"/>
    </source>
</evidence>
<keyword evidence="3 7" id="KW-0812">Transmembrane</keyword>
<keyword evidence="4 7" id="KW-1133">Transmembrane helix</keyword>
<dbReference type="GO" id="GO:0005886">
    <property type="term" value="C:plasma membrane"/>
    <property type="evidence" value="ECO:0007669"/>
    <property type="project" value="UniProtKB-SubCell"/>
</dbReference>
<evidence type="ECO:0000256" key="5">
    <source>
        <dbReference type="ARBA" id="ARBA00023136"/>
    </source>
</evidence>
<feature type="domain" description="Polysaccharide chain length determinant N-terminal" evidence="9">
    <location>
        <begin position="35"/>
        <end position="124"/>
    </location>
</feature>
<dbReference type="EMBL" id="JAFMPP010000008">
    <property type="protein sequence ID" value="MBO0663042.1"/>
    <property type="molecule type" value="Genomic_DNA"/>
</dbReference>
<comment type="caution">
    <text evidence="10">The sequence shown here is derived from an EMBL/GenBank/DDBJ whole genome shotgun (WGS) entry which is preliminary data.</text>
</comment>
<sequence>MTISFLDDARYSNRVTAPVAPILDAPADPEGGFGLADIGRLMKRRRALIMLFVLIGTLASAAAAIVVPKTYTATSTIVLRPDDPNLLEDRLDQQSLVPASRAQMDTQADLIRSRLFTGRVVDALNLVQDARFNTYLETPATASAADLEPAVLTAVRTWLAGAVTALIGDDEVQPGALPDRSVQRDRAISVLLSMMAVSRNGESLAMNISISNEDADTAALIANSIARLYVDWSREQKQGEARDGAKFLRKQATELAARIASLEKQIADFGSEEAVSADPRDDLLRAAIQQVNEQLGVARADLSQARSKLAEYTNRQDGATRGPDSTLPKGETTLTSPFLDTLRADLATALKERAELTRNYGSAHPLMLESDAKIRTIRAQISDETRRIVSTMANDVDVAEGRVKRLGTELANLNGRLAARGRADIRLRELQRDLLTEQKLYDVVSDKLGKVDPYSDVVQANARVVSLAAVPTTATPTIKVVIAGGFVGSLVLAVILALTMDGVDRRVWDGEHAARLAGLPLVGVLPRLQRRLFSRQRVLADLRDRPRSAFAEGFRLILDSVRRDWNDSPTQTLLVSSPLPGEGKTTVAFGLAVAAATRGLRTALIDFDLSAATASPTRQELDGLVHPVESDGPISVGAVEGIANLQIYLPNNAAGTGILDRDAVARHIQACRATYDFVVIDGPPLLVVEEVISLAKLVDTSVLVAAWGQSFDHELAEARETIRRHHVGCCGLVLNGVDPNSAENGVLRTSRQYRRRFARYFNG</sequence>
<dbReference type="AlphaFoldDB" id="A0A939FWZ1"/>
<proteinExistence type="predicted"/>
<dbReference type="PANTHER" id="PTHR32309">
    <property type="entry name" value="TYROSINE-PROTEIN KINASE"/>
    <property type="match status" value="1"/>
</dbReference>
<evidence type="ECO:0000259" key="8">
    <source>
        <dbReference type="Pfam" id="PF01656"/>
    </source>
</evidence>
<evidence type="ECO:0000313" key="11">
    <source>
        <dbReference type="Proteomes" id="UP000664122"/>
    </source>
</evidence>
<dbReference type="Pfam" id="PF02706">
    <property type="entry name" value="Wzz"/>
    <property type="match status" value="1"/>
</dbReference>
<evidence type="ECO:0000256" key="4">
    <source>
        <dbReference type="ARBA" id="ARBA00022989"/>
    </source>
</evidence>
<evidence type="ECO:0000256" key="6">
    <source>
        <dbReference type="SAM" id="MobiDB-lite"/>
    </source>
</evidence>